<reference evidence="1" key="1">
    <citation type="submission" date="2022-11" db="EMBL/GenBank/DDBJ databases">
        <title>Genome Resource of Sclerotinia nivalis Strain SnTB1, a Plant Pathogen Isolated from American Ginseng.</title>
        <authorList>
            <person name="Fan S."/>
        </authorList>
    </citation>
    <scope>NUCLEOTIDE SEQUENCE</scope>
    <source>
        <strain evidence="1">SnTB1</strain>
    </source>
</reference>
<keyword evidence="2" id="KW-1185">Reference proteome</keyword>
<dbReference type="EMBL" id="JAPEIS010000003">
    <property type="protein sequence ID" value="KAJ8067878.1"/>
    <property type="molecule type" value="Genomic_DNA"/>
</dbReference>
<evidence type="ECO:0000313" key="1">
    <source>
        <dbReference type="EMBL" id="KAJ8067878.1"/>
    </source>
</evidence>
<proteinExistence type="predicted"/>
<protein>
    <submittedName>
        <fullName evidence="1">Uncharacterized protein</fullName>
    </submittedName>
</protein>
<accession>A0A9X0DPB4</accession>
<name>A0A9X0DPB4_9HELO</name>
<sequence length="128" mass="14073">MTHHIVLQVLNVSGTVFGAKWLVQVSATWSVFKQLQDVKLCSIVYLLLHGLPGVVVLELLKIGLLKIGLLKIGLLKIGLLKIGIELYQSTTGPSIVLRWQGGMLGILSSHNDISFVKSLSLLSKYFYT</sequence>
<evidence type="ECO:0000313" key="2">
    <source>
        <dbReference type="Proteomes" id="UP001152300"/>
    </source>
</evidence>
<dbReference type="Proteomes" id="UP001152300">
    <property type="component" value="Unassembled WGS sequence"/>
</dbReference>
<organism evidence="1 2">
    <name type="scientific">Sclerotinia nivalis</name>
    <dbReference type="NCBI Taxonomy" id="352851"/>
    <lineage>
        <taxon>Eukaryota</taxon>
        <taxon>Fungi</taxon>
        <taxon>Dikarya</taxon>
        <taxon>Ascomycota</taxon>
        <taxon>Pezizomycotina</taxon>
        <taxon>Leotiomycetes</taxon>
        <taxon>Helotiales</taxon>
        <taxon>Sclerotiniaceae</taxon>
        <taxon>Sclerotinia</taxon>
    </lineage>
</organism>
<comment type="caution">
    <text evidence="1">The sequence shown here is derived from an EMBL/GenBank/DDBJ whole genome shotgun (WGS) entry which is preliminary data.</text>
</comment>
<gene>
    <name evidence="1" type="ORF">OCU04_003465</name>
</gene>
<dbReference type="AlphaFoldDB" id="A0A9X0DPB4"/>